<dbReference type="HOGENOM" id="CLU_193388_0_0_1"/>
<proteinExistence type="predicted"/>
<dbReference type="EMBL" id="KN824293">
    <property type="protein sequence ID" value="KIM28489.1"/>
    <property type="molecule type" value="Genomic_DNA"/>
</dbReference>
<dbReference type="Proteomes" id="UP000054097">
    <property type="component" value="Unassembled WGS sequence"/>
</dbReference>
<keyword evidence="2" id="KW-1185">Reference proteome</keyword>
<accession>A0A0C3B8M7</accession>
<feature type="non-terminal residue" evidence="1">
    <location>
        <position position="76"/>
    </location>
</feature>
<protein>
    <submittedName>
        <fullName evidence="1">Uncharacterized protein</fullName>
    </submittedName>
</protein>
<organism evidence="1 2">
    <name type="scientific">Serendipita vermifera MAFF 305830</name>
    <dbReference type="NCBI Taxonomy" id="933852"/>
    <lineage>
        <taxon>Eukaryota</taxon>
        <taxon>Fungi</taxon>
        <taxon>Dikarya</taxon>
        <taxon>Basidiomycota</taxon>
        <taxon>Agaricomycotina</taxon>
        <taxon>Agaricomycetes</taxon>
        <taxon>Sebacinales</taxon>
        <taxon>Serendipitaceae</taxon>
        <taxon>Serendipita</taxon>
    </lineage>
</organism>
<evidence type="ECO:0000313" key="1">
    <source>
        <dbReference type="EMBL" id="KIM28489.1"/>
    </source>
</evidence>
<evidence type="ECO:0000313" key="2">
    <source>
        <dbReference type="Proteomes" id="UP000054097"/>
    </source>
</evidence>
<sequence length="76" mass="8946">TPEERQDFIRAEGARRLKERRQRLGLVVSSVTPTPDISVEERLARERAEAAERMDVAEKEAEWRDAVRKSRLTRER</sequence>
<feature type="non-terminal residue" evidence="1">
    <location>
        <position position="1"/>
    </location>
</feature>
<dbReference type="AlphaFoldDB" id="A0A0C3B8M7"/>
<dbReference type="STRING" id="933852.A0A0C3B8M7"/>
<reference evidence="1 2" key="1">
    <citation type="submission" date="2014-04" db="EMBL/GenBank/DDBJ databases">
        <authorList>
            <consortium name="DOE Joint Genome Institute"/>
            <person name="Kuo A."/>
            <person name="Zuccaro A."/>
            <person name="Kohler A."/>
            <person name="Nagy L.G."/>
            <person name="Floudas D."/>
            <person name="Copeland A."/>
            <person name="Barry K.W."/>
            <person name="Cichocki N."/>
            <person name="Veneault-Fourrey C."/>
            <person name="LaButti K."/>
            <person name="Lindquist E.A."/>
            <person name="Lipzen A."/>
            <person name="Lundell T."/>
            <person name="Morin E."/>
            <person name="Murat C."/>
            <person name="Sun H."/>
            <person name="Tunlid A."/>
            <person name="Henrissat B."/>
            <person name="Grigoriev I.V."/>
            <person name="Hibbett D.S."/>
            <person name="Martin F."/>
            <person name="Nordberg H.P."/>
            <person name="Cantor M.N."/>
            <person name="Hua S.X."/>
        </authorList>
    </citation>
    <scope>NUCLEOTIDE SEQUENCE [LARGE SCALE GENOMIC DNA]</scope>
    <source>
        <strain evidence="1 2">MAFF 305830</strain>
    </source>
</reference>
<reference evidence="2" key="2">
    <citation type="submission" date="2015-01" db="EMBL/GenBank/DDBJ databases">
        <title>Evolutionary Origins and Diversification of the Mycorrhizal Mutualists.</title>
        <authorList>
            <consortium name="DOE Joint Genome Institute"/>
            <consortium name="Mycorrhizal Genomics Consortium"/>
            <person name="Kohler A."/>
            <person name="Kuo A."/>
            <person name="Nagy L.G."/>
            <person name="Floudas D."/>
            <person name="Copeland A."/>
            <person name="Barry K.W."/>
            <person name="Cichocki N."/>
            <person name="Veneault-Fourrey C."/>
            <person name="LaButti K."/>
            <person name="Lindquist E.A."/>
            <person name="Lipzen A."/>
            <person name="Lundell T."/>
            <person name="Morin E."/>
            <person name="Murat C."/>
            <person name="Riley R."/>
            <person name="Ohm R."/>
            <person name="Sun H."/>
            <person name="Tunlid A."/>
            <person name="Henrissat B."/>
            <person name="Grigoriev I.V."/>
            <person name="Hibbett D.S."/>
            <person name="Martin F."/>
        </authorList>
    </citation>
    <scope>NUCLEOTIDE SEQUENCE [LARGE SCALE GENOMIC DNA]</scope>
    <source>
        <strain evidence="2">MAFF 305830</strain>
    </source>
</reference>
<gene>
    <name evidence="1" type="ORF">M408DRAFT_51296</name>
</gene>
<name>A0A0C3B8M7_SERVB</name>